<feature type="compositionally biased region" description="Pro residues" evidence="1">
    <location>
        <begin position="210"/>
        <end position="231"/>
    </location>
</feature>
<evidence type="ECO:0000256" key="1">
    <source>
        <dbReference type="SAM" id="MobiDB-lite"/>
    </source>
</evidence>
<evidence type="ECO:0000313" key="3">
    <source>
        <dbReference type="Proteomes" id="UP000632138"/>
    </source>
</evidence>
<feature type="compositionally biased region" description="Basic and acidic residues" evidence="1">
    <location>
        <begin position="282"/>
        <end position="291"/>
    </location>
</feature>
<feature type="compositionally biased region" description="Basic and acidic residues" evidence="1">
    <location>
        <begin position="142"/>
        <end position="158"/>
    </location>
</feature>
<dbReference type="RefSeq" id="WP_203377105.1">
    <property type="nucleotide sequence ID" value="NZ_JAENHP010000004.1"/>
</dbReference>
<feature type="compositionally biased region" description="Basic and acidic residues" evidence="1">
    <location>
        <begin position="298"/>
        <end position="310"/>
    </location>
</feature>
<dbReference type="EMBL" id="JAENHP010000004">
    <property type="protein sequence ID" value="MBM2617105.1"/>
    <property type="molecule type" value="Genomic_DNA"/>
</dbReference>
<name>A0ABS2ABE7_9ACTN</name>
<accession>A0ABS2ABE7</accession>
<organism evidence="2 3">
    <name type="scientific">Paractinoplanes ovalisporus</name>
    <dbReference type="NCBI Taxonomy" id="2810368"/>
    <lineage>
        <taxon>Bacteria</taxon>
        <taxon>Bacillati</taxon>
        <taxon>Actinomycetota</taxon>
        <taxon>Actinomycetes</taxon>
        <taxon>Micromonosporales</taxon>
        <taxon>Micromonosporaceae</taxon>
        <taxon>Paractinoplanes</taxon>
    </lineage>
</organism>
<comment type="caution">
    <text evidence="2">The sequence shown here is derived from an EMBL/GenBank/DDBJ whole genome shotgun (WGS) entry which is preliminary data.</text>
</comment>
<proteinExistence type="predicted"/>
<dbReference type="Proteomes" id="UP000632138">
    <property type="component" value="Unassembled WGS sequence"/>
</dbReference>
<sequence length="310" mass="33172">MRGGLDDALDKLARRDELRRRASGEAPGTPQAVTELVEAVAAVVARHPELGVSVGVEGSGDPLLLHFYVSEGQVQVNAENAAALAPEPAGPRHADFDIEADEPARPVADPVGGETRRLSHDDQDRFGPATFGYPAQPTSAAPDDRYYAESDTAERRYGSFDSAPPPAEPDPRYPTRDPGESSRDLGARLRDLGMASGGQPMTYEPHPFAATPPPPVPPAAAMPSQRPPAPPQEDTAGTTRRIQPEQHRAPAEPPASERGRGPVPEQRGMPTPLPQPIPLQVERPEETEMAARRLAALLRDDPSLLDNPRG</sequence>
<feature type="compositionally biased region" description="Basic and acidic residues" evidence="1">
    <location>
        <begin position="169"/>
        <end position="191"/>
    </location>
</feature>
<protein>
    <submittedName>
        <fullName evidence="2">Uncharacterized protein</fullName>
    </submittedName>
</protein>
<reference evidence="2 3" key="1">
    <citation type="submission" date="2021-01" db="EMBL/GenBank/DDBJ databases">
        <title>Actinoplanes sp. nov. LDG1-06 isolated from lichen.</title>
        <authorList>
            <person name="Saeng-In P."/>
            <person name="Phongsopitanun W."/>
            <person name="Kanchanasin P."/>
            <person name="Yuki M."/>
            <person name="Kudo T."/>
            <person name="Ohkuma M."/>
            <person name="Tanasupawat S."/>
        </authorList>
    </citation>
    <scope>NUCLEOTIDE SEQUENCE [LARGE SCALE GENOMIC DNA]</scope>
    <source>
        <strain evidence="2 3">LDG1-06</strain>
    </source>
</reference>
<feature type="compositionally biased region" description="Basic and acidic residues" evidence="1">
    <location>
        <begin position="242"/>
        <end position="260"/>
    </location>
</feature>
<feature type="region of interest" description="Disordered" evidence="1">
    <location>
        <begin position="102"/>
        <end position="310"/>
    </location>
</feature>
<feature type="compositionally biased region" description="Basic and acidic residues" evidence="1">
    <location>
        <begin position="114"/>
        <end position="125"/>
    </location>
</feature>
<keyword evidence="3" id="KW-1185">Reference proteome</keyword>
<gene>
    <name evidence="2" type="ORF">JIG36_16230</name>
</gene>
<evidence type="ECO:0000313" key="2">
    <source>
        <dbReference type="EMBL" id="MBM2617105.1"/>
    </source>
</evidence>